<proteinExistence type="predicted"/>
<dbReference type="EMBL" id="BCMM01000029">
    <property type="protein sequence ID" value="GAQ65351.1"/>
    <property type="molecule type" value="Genomic_DNA"/>
</dbReference>
<organism evidence="1 2">
    <name type="scientific">Streptomyces scabiei</name>
    <dbReference type="NCBI Taxonomy" id="1930"/>
    <lineage>
        <taxon>Bacteria</taxon>
        <taxon>Bacillati</taxon>
        <taxon>Actinomycetota</taxon>
        <taxon>Actinomycetes</taxon>
        <taxon>Kitasatosporales</taxon>
        <taxon>Streptomycetaceae</taxon>
        <taxon>Streptomyces</taxon>
    </lineage>
</organism>
<comment type="caution">
    <text evidence="1">The sequence shown here is derived from an EMBL/GenBank/DDBJ whole genome shotgun (WGS) entry which is preliminary data.</text>
</comment>
<dbReference type="AlphaFoldDB" id="A0A100JTE7"/>
<reference evidence="2" key="3">
    <citation type="submission" date="2016-02" db="EMBL/GenBank/DDBJ databases">
        <title>Draft genome of pathogenic Streptomyces sp. in Japan.</title>
        <authorList>
            <person name="Tomihama T."/>
            <person name="Ikenaga M."/>
            <person name="Sakai M."/>
            <person name="Okubo T."/>
            <person name="Ikeda S."/>
        </authorList>
    </citation>
    <scope>NUCLEOTIDE SEQUENCE [LARGE SCALE GENOMIC DNA]</scope>
    <source>
        <strain evidence="2">S58</strain>
    </source>
</reference>
<evidence type="ECO:0000313" key="1">
    <source>
        <dbReference type="EMBL" id="GAQ65351.1"/>
    </source>
</evidence>
<evidence type="ECO:0000313" key="2">
    <source>
        <dbReference type="Proteomes" id="UP000067448"/>
    </source>
</evidence>
<gene>
    <name evidence="1" type="ORF">SsS58_05760</name>
</gene>
<reference evidence="1 2" key="2">
    <citation type="journal article" date="2016" name="Genome Announc.">
        <title>Draft Genome Sequences of Streptomyces scabiei S58, Streptomyces turgidiscabies T45, and Streptomyces acidiscabies a10, the Pathogens of Potato Common Scab, Isolated in Japan.</title>
        <authorList>
            <person name="Tomihama T."/>
            <person name="Nishi Y."/>
            <person name="Sakai M."/>
            <person name="Ikenaga M."/>
            <person name="Okubo T."/>
            <person name="Ikeda S."/>
        </authorList>
    </citation>
    <scope>NUCLEOTIDE SEQUENCE [LARGE SCALE GENOMIC DNA]</scope>
    <source>
        <strain evidence="1 2">S58</strain>
    </source>
</reference>
<dbReference type="Proteomes" id="UP000067448">
    <property type="component" value="Unassembled WGS sequence"/>
</dbReference>
<accession>A0A100JTE7</accession>
<dbReference type="OrthoDB" id="4328352at2"/>
<name>A0A100JTE7_STRSC</name>
<protein>
    <submittedName>
        <fullName evidence="1">Uncharacterized protein</fullName>
    </submittedName>
</protein>
<sequence>MQYLSADHGMRWYLGARTQNGTDGEGVTAFADSRRFEPDRTHRVTLDGGVHGPIVTPTQTVGGLRVGRYYALCVPMFSDGAGDFSYSRQIQVHTRLTSGSKVIGDFTEDTCLNSYANLRAGTARYRLSITADRSKGYKISDHVEGVWTFTSTNTPETRAAAWPLSVVRFHPELSLTGTTKAGARITVPWSPQGPAATKGRLKALTVKVSYDGGRTWKPVAVHSTASGKPYLVITNPRKPGTVSFRAALVDTAGNTYTGTIRNAYPTVR</sequence>
<dbReference type="RefSeq" id="WP_059082715.1">
    <property type="nucleotide sequence ID" value="NZ_BCMM01000029.1"/>
</dbReference>
<reference evidence="2" key="1">
    <citation type="submission" date="2015-11" db="EMBL/GenBank/DDBJ databases">
        <authorList>
            <consortium name="Cross-ministerial Strategic Innovation Promotion Program (SIP) consortium"/>
            <person name="Tomihama T."/>
            <person name="Ikenaga M."/>
            <person name="Sakai M."/>
            <person name="Okubo T."/>
            <person name="Ikeda S."/>
        </authorList>
    </citation>
    <scope>NUCLEOTIDE SEQUENCE [LARGE SCALE GENOMIC DNA]</scope>
    <source>
        <strain evidence="2">S58</strain>
    </source>
</reference>